<dbReference type="Gene3D" id="1.20.1530.10">
    <property type="entry name" value="Na+/H+ antiporter like domain"/>
    <property type="match status" value="1"/>
</dbReference>
<dbReference type="GO" id="GO:0006885">
    <property type="term" value="P:regulation of pH"/>
    <property type="evidence" value="ECO:0007669"/>
    <property type="project" value="UniProtKB-UniRule"/>
</dbReference>
<dbReference type="GO" id="GO:0015385">
    <property type="term" value="F:sodium:proton antiporter activity"/>
    <property type="evidence" value="ECO:0007669"/>
    <property type="project" value="UniProtKB-UniRule"/>
</dbReference>
<keyword evidence="9" id="KW-1185">Reference proteome</keyword>
<feature type="transmembrane region" description="Helical" evidence="7">
    <location>
        <begin position="176"/>
        <end position="197"/>
    </location>
</feature>
<feature type="transmembrane region" description="Helical" evidence="7">
    <location>
        <begin position="121"/>
        <end position="142"/>
    </location>
</feature>
<feature type="transmembrane region" description="Helical" evidence="7">
    <location>
        <begin position="203"/>
        <end position="219"/>
    </location>
</feature>
<evidence type="ECO:0000313" key="8">
    <source>
        <dbReference type="EMBL" id="ADE15061.1"/>
    </source>
</evidence>
<dbReference type="PANTHER" id="PTHR30341:SF0">
    <property type="entry name" value="NA(+)_H(+) ANTIPORTER NHAA"/>
    <property type="match status" value="1"/>
</dbReference>
<dbReference type="KEGG" id="nhl:Nhal_1953"/>
<dbReference type="HOGENOM" id="CLU_015803_1_2_6"/>
<keyword evidence="7" id="KW-0915">Sodium</keyword>
<dbReference type="RefSeq" id="WP_013032927.1">
    <property type="nucleotide sequence ID" value="NC_013960.1"/>
</dbReference>
<evidence type="ECO:0000256" key="2">
    <source>
        <dbReference type="ARBA" id="ARBA00022475"/>
    </source>
</evidence>
<keyword evidence="7" id="KW-0406">Ion transport</keyword>
<proteinExistence type="inferred from homology"/>
<dbReference type="HAMAP" id="MF_01844">
    <property type="entry name" value="NhaA"/>
    <property type="match status" value="1"/>
</dbReference>
<keyword evidence="6 7" id="KW-0739">Sodium transport</keyword>
<comment type="catalytic activity">
    <reaction evidence="7">
        <text>Na(+)(in) + 2 H(+)(out) = Na(+)(out) + 2 H(+)(in)</text>
        <dbReference type="Rhea" id="RHEA:29251"/>
        <dbReference type="ChEBI" id="CHEBI:15378"/>
        <dbReference type="ChEBI" id="CHEBI:29101"/>
    </reaction>
</comment>
<feature type="transmembrane region" description="Helical" evidence="7">
    <location>
        <begin position="426"/>
        <end position="446"/>
    </location>
</feature>
<feature type="transmembrane region" description="Helical" evidence="7">
    <location>
        <begin position="231"/>
        <end position="258"/>
    </location>
</feature>
<feature type="transmembrane region" description="Helical" evidence="7">
    <location>
        <begin position="31"/>
        <end position="53"/>
    </location>
</feature>
<keyword evidence="2 7" id="KW-1003">Cell membrane</keyword>
<dbReference type="InterPro" id="IPR004670">
    <property type="entry name" value="NhaA"/>
</dbReference>
<dbReference type="InterPro" id="IPR023171">
    <property type="entry name" value="Na/H_antiporter_dom_sf"/>
</dbReference>
<reference evidence="9" key="1">
    <citation type="submission" date="2010-04" db="EMBL/GenBank/DDBJ databases">
        <title>Complete genome sequence of Nitrosococcus halophilus Nc4, a salt-adapted, aerobic obligate ammonia-oxidizing sulfur purple bacterium.</title>
        <authorList>
            <consortium name="US DOE Joint Genome Institute"/>
            <person name="Campbell M.A."/>
            <person name="Malfatti S.A."/>
            <person name="Chain P.S.G."/>
            <person name="Heidelberg J.F."/>
            <person name="Ward B.B."/>
            <person name="Klotz M.G."/>
        </authorList>
    </citation>
    <scope>NUCLEOTIDE SEQUENCE [LARGE SCALE GENOMIC DNA]</scope>
    <source>
        <strain evidence="9">Nc4</strain>
    </source>
</reference>
<dbReference type="Proteomes" id="UP000001844">
    <property type="component" value="Chromosome"/>
</dbReference>
<keyword evidence="7" id="KW-0997">Cell inner membrane</keyword>
<dbReference type="AlphaFoldDB" id="D5C3T9"/>
<keyword evidence="5 7" id="KW-0472">Membrane</keyword>
<dbReference type="eggNOG" id="COG3004">
    <property type="taxonomic scope" value="Bacteria"/>
</dbReference>
<comment type="similarity">
    <text evidence="7">Belongs to the NhaA Na(+)/H(+) (TC 2.A.33) antiporter family.</text>
</comment>
<dbReference type="PANTHER" id="PTHR30341">
    <property type="entry name" value="SODIUM ION/PROTON ANTIPORTER NHAA-RELATED"/>
    <property type="match status" value="1"/>
</dbReference>
<evidence type="ECO:0000256" key="6">
    <source>
        <dbReference type="ARBA" id="ARBA00023201"/>
    </source>
</evidence>
<evidence type="ECO:0000256" key="5">
    <source>
        <dbReference type="ARBA" id="ARBA00023136"/>
    </source>
</evidence>
<accession>D5C3T9</accession>
<keyword evidence="4 7" id="KW-1133">Transmembrane helix</keyword>
<gene>
    <name evidence="7" type="primary">nhaA</name>
    <name evidence="8" type="ordered locus">Nhal_1953</name>
</gene>
<evidence type="ECO:0000256" key="1">
    <source>
        <dbReference type="ARBA" id="ARBA00004429"/>
    </source>
</evidence>
<evidence type="ECO:0000256" key="3">
    <source>
        <dbReference type="ARBA" id="ARBA00022692"/>
    </source>
</evidence>
<evidence type="ECO:0000313" key="9">
    <source>
        <dbReference type="Proteomes" id="UP000001844"/>
    </source>
</evidence>
<dbReference type="NCBIfam" id="TIGR00773">
    <property type="entry name" value="NhaA"/>
    <property type="match status" value="1"/>
</dbReference>
<comment type="subcellular location">
    <subcellularLocation>
        <location evidence="1 7">Cell inner membrane</location>
        <topology evidence="1 7">Multi-pass membrane protein</topology>
    </subcellularLocation>
</comment>
<feature type="transmembrane region" description="Helical" evidence="7">
    <location>
        <begin position="353"/>
        <end position="376"/>
    </location>
</feature>
<evidence type="ECO:0000256" key="7">
    <source>
        <dbReference type="HAMAP-Rule" id="MF_01844"/>
    </source>
</evidence>
<keyword evidence="7" id="KW-0050">Antiport</keyword>
<dbReference type="STRING" id="472759.Nhal_1953"/>
<feature type="transmembrane region" description="Helical" evidence="7">
    <location>
        <begin position="396"/>
        <end position="414"/>
    </location>
</feature>
<evidence type="ECO:0000256" key="4">
    <source>
        <dbReference type="ARBA" id="ARBA00022989"/>
    </source>
</evidence>
<dbReference type="OrthoDB" id="9808135at2"/>
<feature type="transmembrane region" description="Helical" evidence="7">
    <location>
        <begin position="148"/>
        <end position="167"/>
    </location>
</feature>
<name>D5C3T9_NITHN</name>
<sequence>MPVPPRARGEAHVRAELSMVTRKISLPVQQFIYAEQASGLSLLIGTVVALVWVNSPWDHVYRQLWETVLTIDLNVFQISMDAHHWVNEGLMVLFFFLMGLEIKRELVHGQLSNWRQAALPAIAALGGMILPILIYLVFTWNSEGARGWGIPMATDIAFALGLLALLGSRIPRELKIFLIAFAIVDDIGGVLVIALFYTGELSLGAIGVALALIVFWLGLRQIEIQNRGIYAFIAILFWLAVLKSGIHPTIAGVIIGLLTPTHRYYQYGEFTYYAGRLVKEAQEAIQQGEHERTSMLLGQLEELTRYTEESVERLERLIRPWVSYCVLPIFALANAGIVLSLEGFEKALESSVALGILVALIVGKYVGILGSSWLAIRLKWAALPPHVSWSHMSGVALLGGIGFTVALFITSLAFEATPLVSEAKIAIFIASIAAGLLGYFFLFLYAPRPPLQEQELDDKQKKTVWAVILSWLCARK</sequence>
<dbReference type="EMBL" id="CP001798">
    <property type="protein sequence ID" value="ADE15061.1"/>
    <property type="molecule type" value="Genomic_DNA"/>
</dbReference>
<keyword evidence="7" id="KW-0813">Transport</keyword>
<dbReference type="GO" id="GO:0005886">
    <property type="term" value="C:plasma membrane"/>
    <property type="evidence" value="ECO:0007669"/>
    <property type="project" value="UniProtKB-SubCell"/>
</dbReference>
<keyword evidence="3 7" id="KW-0812">Transmembrane</keyword>
<protein>
    <recommendedName>
        <fullName evidence="7">Na(+)/H(+) antiporter NhaA</fullName>
    </recommendedName>
    <alternativeName>
        <fullName evidence="7">Sodium/proton antiporter NhaA</fullName>
    </alternativeName>
</protein>
<comment type="function">
    <text evidence="7">Na(+)/H(+) antiporter that extrudes sodium in exchange for external protons.</text>
</comment>
<organism evidence="8 9">
    <name type="scientific">Nitrosococcus halophilus (strain Nc4)</name>
    <dbReference type="NCBI Taxonomy" id="472759"/>
    <lineage>
        <taxon>Bacteria</taxon>
        <taxon>Pseudomonadati</taxon>
        <taxon>Pseudomonadota</taxon>
        <taxon>Gammaproteobacteria</taxon>
        <taxon>Chromatiales</taxon>
        <taxon>Chromatiaceae</taxon>
        <taxon>Nitrosococcus</taxon>
    </lineage>
</organism>
<dbReference type="Pfam" id="PF06965">
    <property type="entry name" value="Na_H_antiport_1"/>
    <property type="match status" value="1"/>
</dbReference>
<feature type="transmembrane region" description="Helical" evidence="7">
    <location>
        <begin position="321"/>
        <end position="341"/>
    </location>
</feature>